<dbReference type="OrthoDB" id="695987at2759"/>
<sequence length="94" mass="10382">MRFIICRARSMVSDITITNCGASCKQPIQRMRWCSPPNDTWKINFDGAFLEKEKAGAWGFVARDHGGQAVLAGAGRLTTVNGALYAQSLKHVWP</sequence>
<organism evidence="1 2">
    <name type="scientific">Dichanthelium oligosanthes</name>
    <dbReference type="NCBI Taxonomy" id="888268"/>
    <lineage>
        <taxon>Eukaryota</taxon>
        <taxon>Viridiplantae</taxon>
        <taxon>Streptophyta</taxon>
        <taxon>Embryophyta</taxon>
        <taxon>Tracheophyta</taxon>
        <taxon>Spermatophyta</taxon>
        <taxon>Magnoliopsida</taxon>
        <taxon>Liliopsida</taxon>
        <taxon>Poales</taxon>
        <taxon>Poaceae</taxon>
        <taxon>PACMAD clade</taxon>
        <taxon>Panicoideae</taxon>
        <taxon>Panicodae</taxon>
        <taxon>Paniceae</taxon>
        <taxon>Dichantheliinae</taxon>
        <taxon>Dichanthelium</taxon>
    </lineage>
</organism>
<protein>
    <submittedName>
        <fullName evidence="1">Uncharacterized protein</fullName>
    </submittedName>
</protein>
<evidence type="ECO:0000313" key="2">
    <source>
        <dbReference type="Proteomes" id="UP000095767"/>
    </source>
</evidence>
<dbReference type="STRING" id="888268.A0A1E5UJM8"/>
<evidence type="ECO:0000313" key="1">
    <source>
        <dbReference type="EMBL" id="OEL13057.1"/>
    </source>
</evidence>
<gene>
    <name evidence="1" type="ORF">BAE44_0025928</name>
</gene>
<keyword evidence="2" id="KW-1185">Reference proteome</keyword>
<proteinExistence type="predicted"/>
<reference evidence="1 2" key="1">
    <citation type="submission" date="2016-09" db="EMBL/GenBank/DDBJ databases">
        <title>The draft genome of Dichanthelium oligosanthes: A C3 panicoid grass species.</title>
        <authorList>
            <person name="Studer A.J."/>
            <person name="Schnable J.C."/>
            <person name="Brutnell T.P."/>
        </authorList>
    </citation>
    <scope>NUCLEOTIDE SEQUENCE [LARGE SCALE GENOMIC DNA]</scope>
    <source>
        <strain evidence="2">cv. Kellogg 1175</strain>
        <tissue evidence="1">Leaf</tissue>
    </source>
</reference>
<name>A0A1E5UJM8_9POAL</name>
<dbReference type="SUPFAM" id="SSF53098">
    <property type="entry name" value="Ribonuclease H-like"/>
    <property type="match status" value="1"/>
</dbReference>
<comment type="caution">
    <text evidence="1">The sequence shown here is derived from an EMBL/GenBank/DDBJ whole genome shotgun (WGS) entry which is preliminary data.</text>
</comment>
<dbReference type="AlphaFoldDB" id="A0A1E5UJM8"/>
<dbReference type="InterPro" id="IPR012337">
    <property type="entry name" value="RNaseH-like_sf"/>
</dbReference>
<dbReference type="Proteomes" id="UP000095767">
    <property type="component" value="Unassembled WGS sequence"/>
</dbReference>
<dbReference type="EMBL" id="LWDX02074917">
    <property type="protein sequence ID" value="OEL13057.1"/>
    <property type="molecule type" value="Genomic_DNA"/>
</dbReference>
<accession>A0A1E5UJM8</accession>